<feature type="transmembrane region" description="Helical" evidence="7">
    <location>
        <begin position="322"/>
        <end position="345"/>
    </location>
</feature>
<evidence type="ECO:0000256" key="1">
    <source>
        <dbReference type="ARBA" id="ARBA00004651"/>
    </source>
</evidence>
<feature type="transmembrane region" description="Helical" evidence="7">
    <location>
        <begin position="68"/>
        <end position="92"/>
    </location>
</feature>
<evidence type="ECO:0000256" key="7">
    <source>
        <dbReference type="SAM" id="Phobius"/>
    </source>
</evidence>
<dbReference type="CDD" id="cd06173">
    <property type="entry name" value="MFS_MefA_like"/>
    <property type="match status" value="1"/>
</dbReference>
<protein>
    <submittedName>
        <fullName evidence="8">MFS transporter</fullName>
    </submittedName>
</protein>
<dbReference type="InterPro" id="IPR011701">
    <property type="entry name" value="MFS"/>
</dbReference>
<feature type="region of interest" description="Disordered" evidence="6">
    <location>
        <begin position="1"/>
        <end position="24"/>
    </location>
</feature>
<keyword evidence="5 7" id="KW-0472">Membrane</keyword>
<feature type="transmembrane region" description="Helical" evidence="7">
    <location>
        <begin position="288"/>
        <end position="310"/>
    </location>
</feature>
<reference evidence="8 9" key="1">
    <citation type="submission" date="2024-04" db="EMBL/GenBank/DDBJ databases">
        <title>Novel species of the genus Ideonella isolated from streams.</title>
        <authorList>
            <person name="Lu H."/>
        </authorList>
    </citation>
    <scope>NUCLEOTIDE SEQUENCE [LARGE SCALE GENOMIC DNA]</scope>
    <source>
        <strain evidence="8 9">DXS22W</strain>
    </source>
</reference>
<feature type="transmembrane region" description="Helical" evidence="7">
    <location>
        <begin position="260"/>
        <end position="282"/>
    </location>
</feature>
<comment type="caution">
    <text evidence="8">The sequence shown here is derived from an EMBL/GenBank/DDBJ whole genome shotgun (WGS) entry which is preliminary data.</text>
</comment>
<proteinExistence type="predicted"/>
<evidence type="ECO:0000256" key="5">
    <source>
        <dbReference type="ARBA" id="ARBA00023136"/>
    </source>
</evidence>
<feature type="transmembrane region" description="Helical" evidence="7">
    <location>
        <begin position="38"/>
        <end position="62"/>
    </location>
</feature>
<dbReference type="RefSeq" id="WP_341410180.1">
    <property type="nucleotide sequence ID" value="NZ_JBBUTH010000004.1"/>
</dbReference>
<feature type="transmembrane region" description="Helical" evidence="7">
    <location>
        <begin position="351"/>
        <end position="371"/>
    </location>
</feature>
<evidence type="ECO:0000256" key="6">
    <source>
        <dbReference type="SAM" id="MobiDB-lite"/>
    </source>
</evidence>
<feature type="transmembrane region" description="Helical" evidence="7">
    <location>
        <begin position="174"/>
        <end position="191"/>
    </location>
</feature>
<keyword evidence="9" id="KW-1185">Reference proteome</keyword>
<feature type="transmembrane region" description="Helical" evidence="7">
    <location>
        <begin position="130"/>
        <end position="153"/>
    </location>
</feature>
<dbReference type="PANTHER" id="PTHR23513">
    <property type="entry name" value="INTEGRAL MEMBRANE EFFLUX PROTEIN-RELATED"/>
    <property type="match status" value="1"/>
</dbReference>
<accession>A0ABU9CIW8</accession>
<keyword evidence="2" id="KW-1003">Cell membrane</keyword>
<keyword evidence="4 7" id="KW-1133">Transmembrane helix</keyword>
<keyword evidence="3 7" id="KW-0812">Transmembrane</keyword>
<sequence length="451" mass="46231">MSTTSSPAVPEGAAPSAKLGSPPASPGRVLLADPNFRWLMAGSWITLLGDQFTLVALPWAVMRLTGDTAVLGAVMAAIGLPRALLILLGGAVVDRHSPQRVLMWSKHASTVLLAALAVLAWQGALTAPLIGVLALGIGVATAFGIPSATAMLPQVLAPALLQPANGLMMALRQLSFFVGPLLAGGLIAWLGDTPAHTGPAPGLALAFALDAASFALSAFTLSRVVCRPRPAAVLPHPPVWAAVGEGLRAFWADAALRCCLLYWAAVAVLIMGPAHVAMPVLAASRPHWGAAAFGALLGAHGLGALLGMLLSGARPRLRWGTLGRTILLIDLVVGALFMPLGHVAALWQAQALMLAIGVLGGYMQVAVFSWIQQRVPRALLGRAMSVFMFIFMGLVPLAGAVTGALMRLATPAQVFTVGGGALVVLALGAWVATPMREVRDGAPPPAAPAAS</sequence>
<comment type="subcellular location">
    <subcellularLocation>
        <location evidence="1">Cell membrane</location>
        <topology evidence="1">Multi-pass membrane protein</topology>
    </subcellularLocation>
</comment>
<dbReference type="PANTHER" id="PTHR23513:SF6">
    <property type="entry name" value="MAJOR FACILITATOR SUPERFAMILY ASSOCIATED DOMAIN-CONTAINING PROTEIN"/>
    <property type="match status" value="1"/>
</dbReference>
<dbReference type="Pfam" id="PF07690">
    <property type="entry name" value="MFS_1"/>
    <property type="match status" value="1"/>
</dbReference>
<dbReference type="EMBL" id="JBBUTH010000004">
    <property type="protein sequence ID" value="MEK8050507.1"/>
    <property type="molecule type" value="Genomic_DNA"/>
</dbReference>
<dbReference type="InterPro" id="IPR036259">
    <property type="entry name" value="MFS_trans_sf"/>
</dbReference>
<feature type="transmembrane region" description="Helical" evidence="7">
    <location>
        <begin position="412"/>
        <end position="432"/>
    </location>
</feature>
<feature type="transmembrane region" description="Helical" evidence="7">
    <location>
        <begin position="203"/>
        <end position="221"/>
    </location>
</feature>
<feature type="transmembrane region" description="Helical" evidence="7">
    <location>
        <begin position="383"/>
        <end position="406"/>
    </location>
</feature>
<gene>
    <name evidence="8" type="ORF">AACH10_09675</name>
</gene>
<dbReference type="Proteomes" id="UP001365405">
    <property type="component" value="Unassembled WGS sequence"/>
</dbReference>
<evidence type="ECO:0000256" key="4">
    <source>
        <dbReference type="ARBA" id="ARBA00022989"/>
    </source>
</evidence>
<dbReference type="Gene3D" id="1.20.1250.20">
    <property type="entry name" value="MFS general substrate transporter like domains"/>
    <property type="match status" value="1"/>
</dbReference>
<evidence type="ECO:0000256" key="2">
    <source>
        <dbReference type="ARBA" id="ARBA00022475"/>
    </source>
</evidence>
<name>A0ABU9CIW8_9BURK</name>
<evidence type="ECO:0000256" key="3">
    <source>
        <dbReference type="ARBA" id="ARBA00022692"/>
    </source>
</evidence>
<dbReference type="SUPFAM" id="SSF103473">
    <property type="entry name" value="MFS general substrate transporter"/>
    <property type="match status" value="1"/>
</dbReference>
<evidence type="ECO:0000313" key="8">
    <source>
        <dbReference type="EMBL" id="MEK8050507.1"/>
    </source>
</evidence>
<evidence type="ECO:0000313" key="9">
    <source>
        <dbReference type="Proteomes" id="UP001365405"/>
    </source>
</evidence>
<feature type="transmembrane region" description="Helical" evidence="7">
    <location>
        <begin position="104"/>
        <end position="124"/>
    </location>
</feature>
<organism evidence="8 9">
    <name type="scientific">Pseudaquabacterium inlustre</name>
    <dbReference type="NCBI Taxonomy" id="2984192"/>
    <lineage>
        <taxon>Bacteria</taxon>
        <taxon>Pseudomonadati</taxon>
        <taxon>Pseudomonadota</taxon>
        <taxon>Betaproteobacteria</taxon>
        <taxon>Burkholderiales</taxon>
        <taxon>Sphaerotilaceae</taxon>
        <taxon>Pseudaquabacterium</taxon>
    </lineage>
</organism>